<protein>
    <submittedName>
        <fullName evidence="1">Uncharacterized protein</fullName>
    </submittedName>
</protein>
<name>A0A481YDE8_9SPIR</name>
<reference evidence="1" key="1">
    <citation type="submission" date="2019-03" db="EMBL/GenBank/DDBJ databases">
        <title>Whole genome sequencing of Borrelia miyamotoi strains isolated at the Russian territory.</title>
        <authorList>
            <person name="Kuleshov K.V."/>
            <person name="Platonov A.E."/>
            <person name="Goptar I.A."/>
            <person name="Shipulin G.A."/>
            <person name="Markelov M.L."/>
            <person name="Koetsveld J."/>
            <person name="Kolyasnikova N.M."/>
            <person name="Sarksyan D.S."/>
            <person name="Toporkova M.G."/>
            <person name="Hovius J.W."/>
        </authorList>
    </citation>
    <scope>NUCLEOTIDE SEQUENCE</scope>
    <source>
        <strain evidence="1">Yekat-76</strain>
        <plasmid evidence="1">unnamed</plasmid>
    </source>
</reference>
<organism evidence="1">
    <name type="scientific">Borrelia miyamotoi</name>
    <dbReference type="NCBI Taxonomy" id="47466"/>
    <lineage>
        <taxon>Bacteria</taxon>
        <taxon>Pseudomonadati</taxon>
        <taxon>Spirochaetota</taxon>
        <taxon>Spirochaetia</taxon>
        <taxon>Spirochaetales</taxon>
        <taxon>Borreliaceae</taxon>
        <taxon>Borrelia</taxon>
    </lineage>
</organism>
<dbReference type="RefSeq" id="WP_025444351.1">
    <property type="nucleotide sequence ID" value="NZ_CP024322.2"/>
</dbReference>
<reference evidence="2" key="2">
    <citation type="submission" date="2022-12" db="EMBL/GenBank/DDBJ databases">
        <title>B. miyamotoi WGS.</title>
        <authorList>
            <person name="Kuleshov K.V."/>
            <person name="Hoornstra D."/>
            <person name="Hovius J.W."/>
            <person name="Platonov A.E."/>
            <person name="Telford S.R. III."/>
        </authorList>
    </citation>
    <scope>NUCLEOTIDE SEQUENCE</scope>
    <source>
        <strain evidence="2">Yekat-76</strain>
        <plasmid evidence="2">pYekat-76-lp29-2-2</plasmid>
    </source>
</reference>
<dbReference type="EMBL" id="CP036564">
    <property type="protein sequence ID" value="QBK62527.1"/>
    <property type="molecule type" value="Genomic_DNA"/>
</dbReference>
<evidence type="ECO:0000313" key="3">
    <source>
        <dbReference type="Proteomes" id="UP000291995"/>
    </source>
</evidence>
<evidence type="ECO:0000313" key="2">
    <source>
        <dbReference type="EMBL" id="WEG86376.1"/>
    </source>
</evidence>
<accession>A0A481YDE8</accession>
<dbReference type="EMBL" id="CP117145">
    <property type="protein sequence ID" value="WEG86376.1"/>
    <property type="molecule type" value="Genomic_DNA"/>
</dbReference>
<sequence>MSSVKNINKLFDAIMAKDFLMQEFGSFVGESKANLVREGVKFTSSILNFIYYIKDEIAKVNEDKRAHEIINSRLKGSLDLAIDACRALEDGENWEEYDRLIELRGQVACEILDEMKAERN</sequence>
<keyword evidence="1" id="KW-0614">Plasmid</keyword>
<geneLocation type="plasmid" evidence="1">
    <name>unnamed</name>
</geneLocation>
<proteinExistence type="predicted"/>
<dbReference type="Proteomes" id="UP000291995">
    <property type="component" value="Plasmid pYekat-76-lp29-2-2"/>
</dbReference>
<gene>
    <name evidence="2" type="ORF">EZU67_005055</name>
    <name evidence="1" type="ORF">EZU67_05055</name>
</gene>
<dbReference type="AlphaFoldDB" id="A0A481YDE8"/>
<geneLocation type="plasmid" evidence="2 3">
    <name>pYekat-76-lp29-2-2</name>
</geneLocation>
<evidence type="ECO:0000313" key="1">
    <source>
        <dbReference type="EMBL" id="QBK62527.1"/>
    </source>
</evidence>